<feature type="domain" description="Aminoglycoside phosphotransferase" evidence="1">
    <location>
        <begin position="102"/>
        <end position="268"/>
    </location>
</feature>
<dbReference type="PANTHER" id="PTHR43883">
    <property type="entry name" value="SLR0207 PROTEIN"/>
    <property type="match status" value="1"/>
</dbReference>
<dbReference type="InterPro" id="IPR011009">
    <property type="entry name" value="Kinase-like_dom_sf"/>
</dbReference>
<comment type="caution">
    <text evidence="2">The sequence shown here is derived from an EMBL/GenBank/DDBJ whole genome shotgun (WGS) entry which is preliminary data.</text>
</comment>
<protein>
    <submittedName>
        <fullName evidence="2">Phosphotransferase</fullName>
    </submittedName>
</protein>
<dbReference type="PANTHER" id="PTHR43883:SF1">
    <property type="entry name" value="GLUCONOKINASE"/>
    <property type="match status" value="1"/>
</dbReference>
<dbReference type="RefSeq" id="WP_163386321.1">
    <property type="nucleotide sequence ID" value="NZ_JAUFQS010000026.1"/>
</dbReference>
<dbReference type="InterPro" id="IPR052732">
    <property type="entry name" value="Cell-binding_unc_protein"/>
</dbReference>
<keyword evidence="3" id="KW-1185">Reference proteome</keyword>
<dbReference type="SUPFAM" id="SSF56112">
    <property type="entry name" value="Protein kinase-like (PK-like)"/>
    <property type="match status" value="1"/>
</dbReference>
<accession>A0ABT8CC92</accession>
<proteinExistence type="predicted"/>
<dbReference type="Proteomes" id="UP001236663">
    <property type="component" value="Unassembled WGS sequence"/>
</dbReference>
<reference evidence="3" key="1">
    <citation type="journal article" date="2019" name="Int. J. Syst. Evol. Microbiol.">
        <title>The Global Catalogue of Microorganisms (GCM) 10K type strain sequencing project: providing services to taxonomists for standard genome sequencing and annotation.</title>
        <authorList>
            <consortium name="The Broad Institute Genomics Platform"/>
            <consortium name="The Broad Institute Genome Sequencing Center for Infectious Disease"/>
            <person name="Wu L."/>
            <person name="Ma J."/>
        </authorList>
    </citation>
    <scope>NUCLEOTIDE SEQUENCE [LARGE SCALE GENOMIC DNA]</scope>
    <source>
        <strain evidence="3">CECT 7706</strain>
    </source>
</reference>
<dbReference type="Pfam" id="PF01636">
    <property type="entry name" value="APH"/>
    <property type="match status" value="1"/>
</dbReference>
<evidence type="ECO:0000259" key="1">
    <source>
        <dbReference type="Pfam" id="PF01636"/>
    </source>
</evidence>
<evidence type="ECO:0000313" key="3">
    <source>
        <dbReference type="Proteomes" id="UP001236663"/>
    </source>
</evidence>
<name>A0ABT8CC92_9BACT</name>
<organism evidence="2 3">
    <name type="scientific">Cyclobacterium jeungdonense</name>
    <dbReference type="NCBI Taxonomy" id="708087"/>
    <lineage>
        <taxon>Bacteria</taxon>
        <taxon>Pseudomonadati</taxon>
        <taxon>Bacteroidota</taxon>
        <taxon>Cytophagia</taxon>
        <taxon>Cytophagales</taxon>
        <taxon>Cyclobacteriaceae</taxon>
        <taxon>Cyclobacterium</taxon>
    </lineage>
</organism>
<sequence>MKTEDVQKLADEGLYLGRRIGGKLLETHISWVILTDKWAFKIKKPVKLSFLDYSALESRGHFCKEEILLNSRFSSIYIRCCPITWMEEKWVMDGKRGTVHDYAVLMKRLPEAFRMDKMLQDGKGSEALIDQLAKKVALFHRKQPAEDSPFDLNKAKGLFNDILNPTIRYTNSQRKFLEKAVRWSNAFLEAHSERFSERVRLGWVRDLHGDLHAGNVFLTDPPVLFDCIEFSKPIRTIDLLYEVAFLCMDLERYGKEDWSALFLETYLHRIPVLDSELDGPIFNYYKCLRANVRAKVLGLDPSDSTEKQEKQNAYFRLMEGYMQ</sequence>
<dbReference type="EMBL" id="JAUFQS010000026">
    <property type="protein sequence ID" value="MDN3689433.1"/>
    <property type="molecule type" value="Genomic_DNA"/>
</dbReference>
<dbReference type="InterPro" id="IPR002575">
    <property type="entry name" value="Aminoglycoside_PTrfase"/>
</dbReference>
<gene>
    <name evidence="2" type="ORF">QWZ15_16485</name>
</gene>
<evidence type="ECO:0000313" key="2">
    <source>
        <dbReference type="EMBL" id="MDN3689433.1"/>
    </source>
</evidence>